<proteinExistence type="predicted"/>
<gene>
    <name evidence="2" type="ORF">EKG83_40775</name>
</gene>
<dbReference type="Proteomes" id="UP000325787">
    <property type="component" value="Chromosome"/>
</dbReference>
<accession>A0A5Q0H9L3</accession>
<dbReference type="AlphaFoldDB" id="A0A5Q0H9L3"/>
<organism evidence="2 3">
    <name type="scientific">Saccharothrix syringae</name>
    <name type="common">Nocardiopsis syringae</name>
    <dbReference type="NCBI Taxonomy" id="103733"/>
    <lineage>
        <taxon>Bacteria</taxon>
        <taxon>Bacillati</taxon>
        <taxon>Actinomycetota</taxon>
        <taxon>Actinomycetes</taxon>
        <taxon>Pseudonocardiales</taxon>
        <taxon>Pseudonocardiaceae</taxon>
        <taxon>Saccharothrix</taxon>
    </lineage>
</organism>
<dbReference type="RefSeq" id="WP_153278747.1">
    <property type="nucleotide sequence ID" value="NZ_CP034550.1"/>
</dbReference>
<keyword evidence="1" id="KW-0812">Transmembrane</keyword>
<dbReference type="KEGG" id="ssyi:EKG83_40775"/>
<protein>
    <submittedName>
        <fullName evidence="2">Uncharacterized protein</fullName>
    </submittedName>
</protein>
<keyword evidence="1" id="KW-0472">Membrane</keyword>
<reference evidence="3" key="1">
    <citation type="journal article" date="2021" name="Curr. Microbiol.">
        <title>Complete genome of nocamycin-producing strain Saccharothrix syringae NRRL B-16468 reveals the biosynthetic potential for secondary metabolites.</title>
        <authorList>
            <person name="Mo X."/>
            <person name="Yang S."/>
        </authorList>
    </citation>
    <scope>NUCLEOTIDE SEQUENCE [LARGE SCALE GENOMIC DNA]</scope>
    <source>
        <strain evidence="3">ATCC 51364 / DSM 43886 / JCM 6844 / KCTC 9398 / NBRC 14523 / NRRL B-16468 / INA 2240</strain>
    </source>
</reference>
<sequence>MSYYDDDEDDRYSGPTYNDASGWSHNSIQARNIYDGVHYYAPDTGDGPIVYFRPGAIVVLVGVLYIIASAYAHAILNLDLTVWEWAKLAVSSLLVIPVFYATERTFHLDVFVALRLFITLAIIVLAFLHGTDWALTQGLASFIGDWLVWRF</sequence>
<feature type="transmembrane region" description="Helical" evidence="1">
    <location>
        <begin position="56"/>
        <end position="76"/>
    </location>
</feature>
<evidence type="ECO:0000313" key="2">
    <source>
        <dbReference type="EMBL" id="QFZ22928.1"/>
    </source>
</evidence>
<evidence type="ECO:0000313" key="3">
    <source>
        <dbReference type="Proteomes" id="UP000325787"/>
    </source>
</evidence>
<evidence type="ECO:0000256" key="1">
    <source>
        <dbReference type="SAM" id="Phobius"/>
    </source>
</evidence>
<keyword evidence="3" id="KW-1185">Reference proteome</keyword>
<feature type="transmembrane region" description="Helical" evidence="1">
    <location>
        <begin position="108"/>
        <end position="127"/>
    </location>
</feature>
<name>A0A5Q0H9L3_SACSY</name>
<keyword evidence="1" id="KW-1133">Transmembrane helix</keyword>
<dbReference type="EMBL" id="CP034550">
    <property type="protein sequence ID" value="QFZ22928.1"/>
    <property type="molecule type" value="Genomic_DNA"/>
</dbReference>